<proteinExistence type="predicted"/>
<dbReference type="AlphaFoldDB" id="A0A1H3EMA8"/>
<accession>A0A1H3EMA8</accession>
<protein>
    <submittedName>
        <fullName evidence="1">Uncharacterized protein</fullName>
    </submittedName>
</protein>
<organism evidence="1 2">
    <name type="scientific">Pseudomonas kuykendallii</name>
    <dbReference type="NCBI Taxonomy" id="1007099"/>
    <lineage>
        <taxon>Bacteria</taxon>
        <taxon>Pseudomonadati</taxon>
        <taxon>Pseudomonadota</taxon>
        <taxon>Gammaproteobacteria</taxon>
        <taxon>Pseudomonadales</taxon>
        <taxon>Pseudomonadaceae</taxon>
        <taxon>Pseudomonas</taxon>
    </lineage>
</organism>
<dbReference type="EMBL" id="FNNU01000006">
    <property type="protein sequence ID" value="SDX79735.1"/>
    <property type="molecule type" value="Genomic_DNA"/>
</dbReference>
<gene>
    <name evidence="1" type="ORF">SAMN05216287_3785</name>
</gene>
<evidence type="ECO:0000313" key="2">
    <source>
        <dbReference type="Proteomes" id="UP000243778"/>
    </source>
</evidence>
<name>A0A1H3EMA8_9PSED</name>
<evidence type="ECO:0000313" key="1">
    <source>
        <dbReference type="EMBL" id="SDX79735.1"/>
    </source>
</evidence>
<dbReference type="RefSeq" id="WP_090231198.1">
    <property type="nucleotide sequence ID" value="NZ_FNNU01000006.1"/>
</dbReference>
<sequence length="84" mass="9487">MSDERIEDCDQARYHAQLAEQLGITLEELEEWMVDEEELLDDAGHITGHAVHFLKSIPLDLRARVRGMAGEYTAHTGVVPLDEV</sequence>
<dbReference type="OrthoDB" id="6963142at2"/>
<keyword evidence="2" id="KW-1185">Reference proteome</keyword>
<dbReference type="Proteomes" id="UP000243778">
    <property type="component" value="Unassembled WGS sequence"/>
</dbReference>
<reference evidence="2" key="1">
    <citation type="submission" date="2016-10" db="EMBL/GenBank/DDBJ databases">
        <authorList>
            <person name="Varghese N."/>
            <person name="Submissions S."/>
        </authorList>
    </citation>
    <scope>NUCLEOTIDE SEQUENCE [LARGE SCALE GENOMIC DNA]</scope>
    <source>
        <strain evidence="2">NRRL B-59562</strain>
    </source>
</reference>